<name>A0A6A6CTW9_ZASCE</name>
<sequence length="601" mass="67446">MADYITNKVSEERQRWTKRDSRSPIENGMDMLRLLEYPQLLGKTYLDHAGTTIWAKSLTTEFAQLMTEDLFGNPHSESTPSKLSDARVELAREKALSFFNADPEEWDLVFVANATAAIKLVHDCFRDHAAETGRNWWYGYQKDAHTSVVGVREGTRMHRCFRSDREVDLWIDSKGLGGAAPHDVGLFAYPAQSNMNGRPARIRDRVKADVYTLLDAAAYVSTTQLDLSNVNSAPDFVSVSFYKIFGFPNLGALLVKKSASKPLMSRKFFGGGTVEMVIAVNDAWHSKKKTLHSRLEDGTLPFTAIFALDLAIDIHRRLYGQAPMKYISMHTCRLSKMLYDQLIALRHSNNVPVVRVYKDPSSIYGESHLQGATIAFNIQKASGGLVSFVDVEKEADRRGIYVRSGSLCNPGGLATHLQWSPRELKDAYEEGHRCSEPFSELFGKAIGVVRVSLGAMSNEDDCEHLVQFIKETYVDRTYAEGGPIVLPEFIDPPRTPKTPSSLSPSRKEVTACVLQVSEREVVTENRNQQQQRTPKKLKKQETFGKPALGLLSPPPPISEWPTAESRSPSFQEKSLSTKSSSSRIKRFRRSMMEVLHAHKAH</sequence>
<dbReference type="Pfam" id="PF00266">
    <property type="entry name" value="Aminotran_5"/>
    <property type="match status" value="1"/>
</dbReference>
<keyword evidence="4" id="KW-1185">Reference proteome</keyword>
<reference evidence="3" key="1">
    <citation type="journal article" date="2020" name="Stud. Mycol.">
        <title>101 Dothideomycetes genomes: a test case for predicting lifestyles and emergence of pathogens.</title>
        <authorList>
            <person name="Haridas S."/>
            <person name="Albert R."/>
            <person name="Binder M."/>
            <person name="Bloem J."/>
            <person name="Labutti K."/>
            <person name="Salamov A."/>
            <person name="Andreopoulos B."/>
            <person name="Baker S."/>
            <person name="Barry K."/>
            <person name="Bills G."/>
            <person name="Bluhm B."/>
            <person name="Cannon C."/>
            <person name="Castanera R."/>
            <person name="Culley D."/>
            <person name="Daum C."/>
            <person name="Ezra D."/>
            <person name="Gonzalez J."/>
            <person name="Henrissat B."/>
            <person name="Kuo A."/>
            <person name="Liang C."/>
            <person name="Lipzen A."/>
            <person name="Lutzoni F."/>
            <person name="Magnuson J."/>
            <person name="Mondo S."/>
            <person name="Nolan M."/>
            <person name="Ohm R."/>
            <person name="Pangilinan J."/>
            <person name="Park H.-J."/>
            <person name="Ramirez L."/>
            <person name="Alfaro M."/>
            <person name="Sun H."/>
            <person name="Tritt A."/>
            <person name="Yoshinaga Y."/>
            <person name="Zwiers L.-H."/>
            <person name="Turgeon B."/>
            <person name="Goodwin S."/>
            <person name="Spatafora J."/>
            <person name="Crous P."/>
            <person name="Grigoriev I."/>
        </authorList>
    </citation>
    <scope>NUCLEOTIDE SEQUENCE</scope>
    <source>
        <strain evidence="3">ATCC 36951</strain>
    </source>
</reference>
<evidence type="ECO:0000313" key="3">
    <source>
        <dbReference type="EMBL" id="KAF2170707.1"/>
    </source>
</evidence>
<dbReference type="OrthoDB" id="10264306at2759"/>
<dbReference type="EMBL" id="ML993585">
    <property type="protein sequence ID" value="KAF2170707.1"/>
    <property type="molecule type" value="Genomic_DNA"/>
</dbReference>
<evidence type="ECO:0000256" key="1">
    <source>
        <dbReference type="SAM" id="MobiDB-lite"/>
    </source>
</evidence>
<feature type="domain" description="Aminotransferase class V" evidence="2">
    <location>
        <begin position="44"/>
        <end position="409"/>
    </location>
</feature>
<dbReference type="InterPro" id="IPR000192">
    <property type="entry name" value="Aminotrans_V_dom"/>
</dbReference>
<dbReference type="GO" id="GO:0008265">
    <property type="term" value="F:molybdenum cofactor sulfurtransferase activity"/>
    <property type="evidence" value="ECO:0007669"/>
    <property type="project" value="TreeGrafter"/>
</dbReference>
<dbReference type="Proteomes" id="UP000799537">
    <property type="component" value="Unassembled WGS sequence"/>
</dbReference>
<dbReference type="RefSeq" id="XP_033671596.1">
    <property type="nucleotide sequence ID" value="XM_033804979.1"/>
</dbReference>
<dbReference type="InterPro" id="IPR015424">
    <property type="entry name" value="PyrdxlP-dep_Trfase"/>
</dbReference>
<accession>A0A6A6CTW9</accession>
<proteinExistence type="predicted"/>
<dbReference type="AlphaFoldDB" id="A0A6A6CTW9"/>
<dbReference type="GeneID" id="54558251"/>
<dbReference type="InterPro" id="IPR015422">
    <property type="entry name" value="PyrdxlP-dep_Trfase_small"/>
</dbReference>
<dbReference type="Gene3D" id="3.90.1150.10">
    <property type="entry name" value="Aspartate Aminotransferase, domain 1"/>
    <property type="match status" value="1"/>
</dbReference>
<protein>
    <recommendedName>
        <fullName evidence="2">Aminotransferase class V domain-containing protein</fullName>
    </recommendedName>
</protein>
<dbReference type="PANTHER" id="PTHR14237:SF80">
    <property type="entry name" value="MOLYBDENUM COFACTOR SULFURASE"/>
    <property type="match status" value="1"/>
</dbReference>
<dbReference type="Gene3D" id="3.40.640.10">
    <property type="entry name" value="Type I PLP-dependent aspartate aminotransferase-like (Major domain)"/>
    <property type="match status" value="1"/>
</dbReference>
<evidence type="ECO:0000313" key="4">
    <source>
        <dbReference type="Proteomes" id="UP000799537"/>
    </source>
</evidence>
<gene>
    <name evidence="3" type="ORF">M409DRAFT_19521</name>
</gene>
<dbReference type="GO" id="GO:0043545">
    <property type="term" value="P:molybdopterin cofactor metabolic process"/>
    <property type="evidence" value="ECO:0007669"/>
    <property type="project" value="TreeGrafter"/>
</dbReference>
<dbReference type="InterPro" id="IPR015421">
    <property type="entry name" value="PyrdxlP-dep_Trfase_major"/>
</dbReference>
<dbReference type="SUPFAM" id="SSF53383">
    <property type="entry name" value="PLP-dependent transferases"/>
    <property type="match status" value="1"/>
</dbReference>
<evidence type="ECO:0000259" key="2">
    <source>
        <dbReference type="Pfam" id="PF00266"/>
    </source>
</evidence>
<dbReference type="PANTHER" id="PTHR14237">
    <property type="entry name" value="MOLYBDOPTERIN COFACTOR SULFURASE MOSC"/>
    <property type="match status" value="1"/>
</dbReference>
<feature type="compositionally biased region" description="Low complexity" evidence="1">
    <location>
        <begin position="573"/>
        <end position="582"/>
    </location>
</feature>
<feature type="region of interest" description="Disordered" evidence="1">
    <location>
        <begin position="486"/>
        <end position="507"/>
    </location>
</feature>
<feature type="region of interest" description="Disordered" evidence="1">
    <location>
        <begin position="521"/>
        <end position="591"/>
    </location>
</feature>
<organism evidence="3 4">
    <name type="scientific">Zasmidium cellare ATCC 36951</name>
    <dbReference type="NCBI Taxonomy" id="1080233"/>
    <lineage>
        <taxon>Eukaryota</taxon>
        <taxon>Fungi</taxon>
        <taxon>Dikarya</taxon>
        <taxon>Ascomycota</taxon>
        <taxon>Pezizomycotina</taxon>
        <taxon>Dothideomycetes</taxon>
        <taxon>Dothideomycetidae</taxon>
        <taxon>Mycosphaerellales</taxon>
        <taxon>Mycosphaerellaceae</taxon>
        <taxon>Zasmidium</taxon>
    </lineage>
</organism>